<evidence type="ECO:0000313" key="2">
    <source>
        <dbReference type="EMBL" id="CCO17491.1"/>
    </source>
</evidence>
<dbReference type="AlphaFoldDB" id="K8EHK2"/>
<proteinExistence type="predicted"/>
<sequence>MVNHHPNRPNYRHRYHHQHNRPPRCFFLNTTIGSSRATPLTPTPTQRQRKVLKHIFSPNARTAFACAASASAASGGGEKKVCPVCQNTGLKPCGQCEGTGVNQEDKYGGKDGYKKGQPCWLCQGKRKTMCGNCIDLTDSF</sequence>
<gene>
    <name evidence="2" type="ORF">Bathy08g02270</name>
</gene>
<dbReference type="RefSeq" id="XP_007511370.1">
    <property type="nucleotide sequence ID" value="XM_007511308.1"/>
</dbReference>
<dbReference type="SUPFAM" id="SSF57938">
    <property type="entry name" value="DnaJ/Hsp40 cysteine-rich domain"/>
    <property type="match status" value="1"/>
</dbReference>
<evidence type="ECO:0000259" key="1">
    <source>
        <dbReference type="Pfam" id="PF25436"/>
    </source>
</evidence>
<feature type="domain" description="BSD2 cysteine rich" evidence="1">
    <location>
        <begin position="81"/>
        <end position="133"/>
    </location>
</feature>
<dbReference type="eggNOG" id="ENOG502S25V">
    <property type="taxonomic scope" value="Eukaryota"/>
</dbReference>
<dbReference type="EMBL" id="FO082271">
    <property type="protein sequence ID" value="CCO17491.1"/>
    <property type="molecule type" value="Genomic_DNA"/>
</dbReference>
<accession>K8EHK2</accession>
<protein>
    <recommendedName>
        <fullName evidence="1">BSD2 cysteine rich domain-containing protein</fullName>
    </recommendedName>
</protein>
<dbReference type="STRING" id="41875.K8EHK2"/>
<reference evidence="2 3" key="1">
    <citation type="submission" date="2011-10" db="EMBL/GenBank/DDBJ databases">
        <authorList>
            <person name="Genoscope - CEA"/>
        </authorList>
    </citation>
    <scope>NUCLEOTIDE SEQUENCE [LARGE SCALE GENOMIC DNA]</scope>
    <source>
        <strain evidence="2 3">RCC 1105</strain>
    </source>
</reference>
<organism evidence="2 3">
    <name type="scientific">Bathycoccus prasinos</name>
    <dbReference type="NCBI Taxonomy" id="41875"/>
    <lineage>
        <taxon>Eukaryota</taxon>
        <taxon>Viridiplantae</taxon>
        <taxon>Chlorophyta</taxon>
        <taxon>Mamiellophyceae</taxon>
        <taxon>Mamiellales</taxon>
        <taxon>Bathycoccaceae</taxon>
        <taxon>Bathycoccus</taxon>
    </lineage>
</organism>
<evidence type="ECO:0000313" key="3">
    <source>
        <dbReference type="Proteomes" id="UP000198341"/>
    </source>
</evidence>
<keyword evidence="3" id="KW-1185">Reference proteome</keyword>
<dbReference type="GeneID" id="19014206"/>
<dbReference type="Proteomes" id="UP000198341">
    <property type="component" value="Chromosome 8"/>
</dbReference>
<name>K8EHK2_9CHLO</name>
<dbReference type="InterPro" id="IPR057453">
    <property type="entry name" value="BSD2_CRD"/>
</dbReference>
<dbReference type="Pfam" id="PF25436">
    <property type="entry name" value="BSD2_CRD"/>
    <property type="match status" value="1"/>
</dbReference>
<dbReference type="KEGG" id="bpg:Bathy08g02270"/>
<dbReference type="InterPro" id="IPR036410">
    <property type="entry name" value="HSP_DnaJ_Cys-rich_dom_sf"/>
</dbReference>